<evidence type="ECO:0000256" key="4">
    <source>
        <dbReference type="ARBA" id="ARBA00022679"/>
    </source>
</evidence>
<dbReference type="RefSeq" id="WP_106296206.1">
    <property type="nucleotide sequence ID" value="NZ_PVTI01000002.1"/>
</dbReference>
<evidence type="ECO:0000313" key="6">
    <source>
        <dbReference type="EMBL" id="PRY63220.1"/>
    </source>
</evidence>
<evidence type="ECO:0000256" key="3">
    <source>
        <dbReference type="ARBA" id="ARBA00022676"/>
    </source>
</evidence>
<dbReference type="Proteomes" id="UP000237822">
    <property type="component" value="Unassembled WGS sequence"/>
</dbReference>
<feature type="domain" description="Glycosyltransferase 2-like" evidence="5">
    <location>
        <begin position="19"/>
        <end position="138"/>
    </location>
</feature>
<sequence length="311" mass="32966">MAAHDQGVLDGAAPTPAVSVVVPHYGDPASAVALLEQLRDQQGVELELVVSDDASPQPFPDHAVDVTVVRRESNGGFGAAVNSGAAVATHELLLILNSDLDVGPTFVRDLVDAAAPWQPCVAGPAIRRPDGTVDPTGRHFPTTTHQTVEWLTPLARYRHLDVLHEAVGHDLSAAPGSITPVDWVVGAALLLPTGAFRAVGGFDETFYMNAEEVDLQRRLRDLDVPSVYVGTVTAVHESGGSSDPGRRRQWLVDGRMTYAAKWGGQRRLLAALRAATVVNLGANAARRLAGRDIDPMGTARAELALIRGGSR</sequence>
<dbReference type="PANTHER" id="PTHR43179">
    <property type="entry name" value="RHAMNOSYLTRANSFERASE WBBL"/>
    <property type="match status" value="1"/>
</dbReference>
<comment type="pathway">
    <text evidence="1">Cell wall biogenesis; cell wall polysaccharide biosynthesis.</text>
</comment>
<evidence type="ECO:0000259" key="5">
    <source>
        <dbReference type="Pfam" id="PF00535"/>
    </source>
</evidence>
<proteinExistence type="inferred from homology"/>
<name>A0A2T0UZ62_9MICO</name>
<evidence type="ECO:0000256" key="1">
    <source>
        <dbReference type="ARBA" id="ARBA00004776"/>
    </source>
</evidence>
<dbReference type="Pfam" id="PF00535">
    <property type="entry name" value="Glycos_transf_2"/>
    <property type="match status" value="1"/>
</dbReference>
<dbReference type="EMBL" id="PVTI01000002">
    <property type="protein sequence ID" value="PRY63220.1"/>
    <property type="molecule type" value="Genomic_DNA"/>
</dbReference>
<keyword evidence="3" id="KW-0328">Glycosyltransferase</keyword>
<dbReference type="InterPro" id="IPR001173">
    <property type="entry name" value="Glyco_trans_2-like"/>
</dbReference>
<evidence type="ECO:0000313" key="7">
    <source>
        <dbReference type="Proteomes" id="UP000237822"/>
    </source>
</evidence>
<keyword evidence="4 6" id="KW-0808">Transferase</keyword>
<dbReference type="Gene3D" id="3.90.550.10">
    <property type="entry name" value="Spore Coat Polysaccharide Biosynthesis Protein SpsA, Chain A"/>
    <property type="match status" value="1"/>
</dbReference>
<comment type="similarity">
    <text evidence="2">Belongs to the glycosyltransferase 2 family.</text>
</comment>
<organism evidence="6 7">
    <name type="scientific">Knoellia remsis</name>
    <dbReference type="NCBI Taxonomy" id="407159"/>
    <lineage>
        <taxon>Bacteria</taxon>
        <taxon>Bacillati</taxon>
        <taxon>Actinomycetota</taxon>
        <taxon>Actinomycetes</taxon>
        <taxon>Micrococcales</taxon>
        <taxon>Intrasporangiaceae</taxon>
        <taxon>Knoellia</taxon>
    </lineage>
</organism>
<accession>A0A2T0UZ62</accession>
<dbReference type="InterPro" id="IPR029044">
    <property type="entry name" value="Nucleotide-diphossugar_trans"/>
</dbReference>
<comment type="caution">
    <text evidence="6">The sequence shown here is derived from an EMBL/GenBank/DDBJ whole genome shotgun (WGS) entry which is preliminary data.</text>
</comment>
<reference evidence="6 7" key="1">
    <citation type="submission" date="2018-03" db="EMBL/GenBank/DDBJ databases">
        <title>Genomic Encyclopedia of Archaeal and Bacterial Type Strains, Phase II (KMG-II): from individual species to whole genera.</title>
        <authorList>
            <person name="Goeker M."/>
        </authorList>
    </citation>
    <scope>NUCLEOTIDE SEQUENCE [LARGE SCALE GENOMIC DNA]</scope>
    <source>
        <strain evidence="6 7">ATCC BAA-1496</strain>
    </source>
</reference>
<dbReference type="PANTHER" id="PTHR43179:SF12">
    <property type="entry name" value="GALACTOFURANOSYLTRANSFERASE GLFT2"/>
    <property type="match status" value="1"/>
</dbReference>
<dbReference type="AlphaFoldDB" id="A0A2T0UZ62"/>
<dbReference type="SUPFAM" id="SSF53448">
    <property type="entry name" value="Nucleotide-diphospho-sugar transferases"/>
    <property type="match status" value="1"/>
</dbReference>
<keyword evidence="7" id="KW-1185">Reference proteome</keyword>
<dbReference type="GO" id="GO:0016757">
    <property type="term" value="F:glycosyltransferase activity"/>
    <property type="evidence" value="ECO:0007669"/>
    <property type="project" value="UniProtKB-KW"/>
</dbReference>
<evidence type="ECO:0000256" key="2">
    <source>
        <dbReference type="ARBA" id="ARBA00006739"/>
    </source>
</evidence>
<dbReference type="OrthoDB" id="9771846at2"/>
<gene>
    <name evidence="6" type="ORF">BCF74_10251</name>
</gene>
<protein>
    <submittedName>
        <fullName evidence="6">N-acetylglucosaminyl-diphospho-decaprenol L-rhamnosyltransferase</fullName>
    </submittedName>
</protein>